<reference evidence="4" key="1">
    <citation type="submission" date="2021-05" db="EMBL/GenBank/DDBJ databases">
        <title>Direct Submission.</title>
        <authorList>
            <person name="Li K."/>
            <person name="Gao J."/>
        </authorList>
    </citation>
    <scope>NUCLEOTIDE SEQUENCE [LARGE SCALE GENOMIC DNA]</scope>
    <source>
        <strain evidence="4">MG62</strain>
    </source>
</reference>
<feature type="signal peptide" evidence="2">
    <location>
        <begin position="1"/>
        <end position="26"/>
    </location>
</feature>
<dbReference type="EMBL" id="CP075896">
    <property type="protein sequence ID" value="QWB22556.1"/>
    <property type="molecule type" value="Genomic_DNA"/>
</dbReference>
<accession>A0ABX8FN52</accession>
<sequence>MTNTRRALAALALAGAALSTAHTAHAADPGDKGAQSKDRSSSTSVSTSGDNLLSRTTHALNPLTSLLPVNINDIGR</sequence>
<keyword evidence="4" id="KW-1185">Reference proteome</keyword>
<feature type="region of interest" description="Disordered" evidence="1">
    <location>
        <begin position="20"/>
        <end position="59"/>
    </location>
</feature>
<organism evidence="3 4">
    <name type="scientific">Streptomyces koelreuteriae</name>
    <dbReference type="NCBI Taxonomy" id="2838015"/>
    <lineage>
        <taxon>Bacteria</taxon>
        <taxon>Bacillati</taxon>
        <taxon>Actinomycetota</taxon>
        <taxon>Actinomycetes</taxon>
        <taxon>Kitasatosporales</taxon>
        <taxon>Streptomycetaceae</taxon>
        <taxon>Streptomyces</taxon>
    </lineage>
</organism>
<keyword evidence="2" id="KW-0732">Signal</keyword>
<name>A0ABX8FN52_9ACTN</name>
<evidence type="ECO:0000313" key="4">
    <source>
        <dbReference type="Proteomes" id="UP000679629"/>
    </source>
</evidence>
<protein>
    <recommendedName>
        <fullName evidence="5">Secreted protein</fullName>
    </recommendedName>
</protein>
<proteinExistence type="predicted"/>
<gene>
    <name evidence="3" type="ORF">KJK29_08170</name>
</gene>
<evidence type="ECO:0000256" key="2">
    <source>
        <dbReference type="SAM" id="SignalP"/>
    </source>
</evidence>
<evidence type="ECO:0008006" key="5">
    <source>
        <dbReference type="Google" id="ProtNLM"/>
    </source>
</evidence>
<feature type="chain" id="PRO_5045698582" description="Secreted protein" evidence="2">
    <location>
        <begin position="27"/>
        <end position="76"/>
    </location>
</feature>
<feature type="compositionally biased region" description="Basic and acidic residues" evidence="1">
    <location>
        <begin position="28"/>
        <end position="40"/>
    </location>
</feature>
<evidence type="ECO:0000256" key="1">
    <source>
        <dbReference type="SAM" id="MobiDB-lite"/>
    </source>
</evidence>
<dbReference type="Proteomes" id="UP000679629">
    <property type="component" value="Chromosome"/>
</dbReference>
<evidence type="ECO:0000313" key="3">
    <source>
        <dbReference type="EMBL" id="QWB22556.1"/>
    </source>
</evidence>
<feature type="compositionally biased region" description="Polar residues" evidence="1">
    <location>
        <begin position="49"/>
        <end position="59"/>
    </location>
</feature>
<dbReference type="RefSeq" id="WP_215118043.1">
    <property type="nucleotide sequence ID" value="NZ_CP075896.1"/>
</dbReference>